<sequence length="170" mass="18244">VLVFLCEGFEEIETVSPIDILRRAGAQVTVASLTKDLHVKGRSNIIMSADVDLDAVKDQDFDCVLCPGGPGTKHLREDARVISIVQRHHQKSVKLAAICAAPTVLHQAGVLGSKYTAHFSVKETIPDIMEQAVVVDGNIITSRGAGTATEFGLAVVRELISKEKSDEVAK</sequence>
<reference evidence="4" key="2">
    <citation type="submission" date="2012-11" db="EMBL/GenBank/DDBJ databases">
        <authorList>
            <person name="Kuo A."/>
            <person name="Curtis B.A."/>
            <person name="Tanifuji G."/>
            <person name="Burki F."/>
            <person name="Gruber A."/>
            <person name="Irimia M."/>
            <person name="Maruyama S."/>
            <person name="Arias M.C."/>
            <person name="Ball S.G."/>
            <person name="Gile G.H."/>
            <person name="Hirakawa Y."/>
            <person name="Hopkins J.F."/>
            <person name="Rensing S.A."/>
            <person name="Schmutz J."/>
            <person name="Symeonidi A."/>
            <person name="Elias M."/>
            <person name="Eveleigh R.J."/>
            <person name="Herman E.K."/>
            <person name="Klute M.J."/>
            <person name="Nakayama T."/>
            <person name="Obornik M."/>
            <person name="Reyes-Prieto A."/>
            <person name="Armbrust E.V."/>
            <person name="Aves S.J."/>
            <person name="Beiko R.G."/>
            <person name="Coutinho P."/>
            <person name="Dacks J.B."/>
            <person name="Durnford D.G."/>
            <person name="Fast N.M."/>
            <person name="Green B.R."/>
            <person name="Grisdale C."/>
            <person name="Hempe F."/>
            <person name="Henrissat B."/>
            <person name="Hoppner M.P."/>
            <person name="Ishida K.-I."/>
            <person name="Kim E."/>
            <person name="Koreny L."/>
            <person name="Kroth P.G."/>
            <person name="Liu Y."/>
            <person name="Malik S.-B."/>
            <person name="Maier U.G."/>
            <person name="McRose D."/>
            <person name="Mock T."/>
            <person name="Neilson J.A."/>
            <person name="Onodera N.T."/>
            <person name="Poole A.M."/>
            <person name="Pritham E.J."/>
            <person name="Richards T.A."/>
            <person name="Rocap G."/>
            <person name="Roy S.W."/>
            <person name="Sarai C."/>
            <person name="Schaack S."/>
            <person name="Shirato S."/>
            <person name="Slamovits C.H."/>
            <person name="Spencer D.F."/>
            <person name="Suzuki S."/>
            <person name="Worden A.Z."/>
            <person name="Zauner S."/>
            <person name="Barry K."/>
            <person name="Bell C."/>
            <person name="Bharti A.K."/>
            <person name="Crow J.A."/>
            <person name="Grimwood J."/>
            <person name="Kramer R."/>
            <person name="Lindquist E."/>
            <person name="Lucas S."/>
            <person name="Salamov A."/>
            <person name="McFadden G.I."/>
            <person name="Lane C.E."/>
            <person name="Keeling P.J."/>
            <person name="Gray M.W."/>
            <person name="Grigoriev I.V."/>
            <person name="Archibald J.M."/>
        </authorList>
    </citation>
    <scope>NUCLEOTIDE SEQUENCE</scope>
    <source>
        <strain evidence="4">CCMP2712</strain>
    </source>
</reference>
<dbReference type="OMA" id="CSGDLWQ"/>
<dbReference type="NCBIfam" id="TIGR01383">
    <property type="entry name" value="not_thiJ"/>
    <property type="match status" value="1"/>
</dbReference>
<dbReference type="GO" id="GO:0005737">
    <property type="term" value="C:cytoplasm"/>
    <property type="evidence" value="ECO:0007669"/>
    <property type="project" value="TreeGrafter"/>
</dbReference>
<dbReference type="Proteomes" id="UP000011087">
    <property type="component" value="Unassembled WGS sequence"/>
</dbReference>
<evidence type="ECO:0000259" key="1">
    <source>
        <dbReference type="Pfam" id="PF01965"/>
    </source>
</evidence>
<feature type="non-terminal residue" evidence="2">
    <location>
        <position position="1"/>
    </location>
</feature>
<dbReference type="HOGENOM" id="CLU_000445_44_2_1"/>
<proteinExistence type="predicted"/>
<dbReference type="CDD" id="cd03135">
    <property type="entry name" value="GATase1_DJ-1"/>
    <property type="match status" value="1"/>
</dbReference>
<accession>L1J9E3</accession>
<dbReference type="EnsemblProtists" id="EKX45173">
    <property type="protein sequence ID" value="EKX45173"/>
    <property type="gene ID" value="GUITHDRAFT_41107"/>
</dbReference>
<gene>
    <name evidence="2" type="ORF">GUITHDRAFT_41107</name>
</gene>
<dbReference type="STRING" id="905079.L1J9E3"/>
<dbReference type="SUPFAM" id="SSF52317">
    <property type="entry name" value="Class I glutamine amidotransferase-like"/>
    <property type="match status" value="1"/>
</dbReference>
<dbReference type="PANTHER" id="PTHR48094:SF12">
    <property type="entry name" value="PARKINSON DISEASE PROTEIN 7 HOMOLOG"/>
    <property type="match status" value="1"/>
</dbReference>
<dbReference type="KEGG" id="gtt:GUITHDRAFT_41107"/>
<dbReference type="InterPro" id="IPR002818">
    <property type="entry name" value="DJ-1/PfpI"/>
</dbReference>
<dbReference type="InterPro" id="IPR006287">
    <property type="entry name" value="DJ-1"/>
</dbReference>
<dbReference type="InterPro" id="IPR029062">
    <property type="entry name" value="Class_I_gatase-like"/>
</dbReference>
<name>L1J9E3_GUITC</name>
<dbReference type="InterPro" id="IPR050325">
    <property type="entry name" value="Prot/Nucl_acid_deglycase"/>
</dbReference>
<dbReference type="OrthoDB" id="543156at2759"/>
<dbReference type="eggNOG" id="KOG2764">
    <property type="taxonomic scope" value="Eukaryota"/>
</dbReference>
<evidence type="ECO:0000313" key="4">
    <source>
        <dbReference type="Proteomes" id="UP000011087"/>
    </source>
</evidence>
<dbReference type="Gene3D" id="3.40.50.880">
    <property type="match status" value="1"/>
</dbReference>
<reference evidence="2 4" key="1">
    <citation type="journal article" date="2012" name="Nature">
        <title>Algal genomes reveal evolutionary mosaicism and the fate of nucleomorphs.</title>
        <authorList>
            <consortium name="DOE Joint Genome Institute"/>
            <person name="Curtis B.A."/>
            <person name="Tanifuji G."/>
            <person name="Burki F."/>
            <person name="Gruber A."/>
            <person name="Irimia M."/>
            <person name="Maruyama S."/>
            <person name="Arias M.C."/>
            <person name="Ball S.G."/>
            <person name="Gile G.H."/>
            <person name="Hirakawa Y."/>
            <person name="Hopkins J.F."/>
            <person name="Kuo A."/>
            <person name="Rensing S.A."/>
            <person name="Schmutz J."/>
            <person name="Symeonidi A."/>
            <person name="Elias M."/>
            <person name="Eveleigh R.J."/>
            <person name="Herman E.K."/>
            <person name="Klute M.J."/>
            <person name="Nakayama T."/>
            <person name="Obornik M."/>
            <person name="Reyes-Prieto A."/>
            <person name="Armbrust E.V."/>
            <person name="Aves S.J."/>
            <person name="Beiko R.G."/>
            <person name="Coutinho P."/>
            <person name="Dacks J.B."/>
            <person name="Durnford D.G."/>
            <person name="Fast N.M."/>
            <person name="Green B.R."/>
            <person name="Grisdale C.J."/>
            <person name="Hempel F."/>
            <person name="Henrissat B."/>
            <person name="Hoppner M.P."/>
            <person name="Ishida K."/>
            <person name="Kim E."/>
            <person name="Koreny L."/>
            <person name="Kroth P.G."/>
            <person name="Liu Y."/>
            <person name="Malik S.B."/>
            <person name="Maier U.G."/>
            <person name="McRose D."/>
            <person name="Mock T."/>
            <person name="Neilson J.A."/>
            <person name="Onodera N.T."/>
            <person name="Poole A.M."/>
            <person name="Pritham E.J."/>
            <person name="Richards T.A."/>
            <person name="Rocap G."/>
            <person name="Roy S.W."/>
            <person name="Sarai C."/>
            <person name="Schaack S."/>
            <person name="Shirato S."/>
            <person name="Slamovits C.H."/>
            <person name="Spencer D.F."/>
            <person name="Suzuki S."/>
            <person name="Worden A.Z."/>
            <person name="Zauner S."/>
            <person name="Barry K."/>
            <person name="Bell C."/>
            <person name="Bharti A.K."/>
            <person name="Crow J.A."/>
            <person name="Grimwood J."/>
            <person name="Kramer R."/>
            <person name="Lindquist E."/>
            <person name="Lucas S."/>
            <person name="Salamov A."/>
            <person name="McFadden G.I."/>
            <person name="Lane C.E."/>
            <person name="Keeling P.J."/>
            <person name="Gray M.W."/>
            <person name="Grigoriev I.V."/>
            <person name="Archibald J.M."/>
        </authorList>
    </citation>
    <scope>NUCLEOTIDE SEQUENCE</scope>
    <source>
        <strain evidence="2 4">CCMP2712</strain>
    </source>
</reference>
<keyword evidence="4" id="KW-1185">Reference proteome</keyword>
<dbReference type="PANTHER" id="PTHR48094">
    <property type="entry name" value="PROTEIN/NUCLEIC ACID DEGLYCASE DJ-1-RELATED"/>
    <property type="match status" value="1"/>
</dbReference>
<organism evidence="2">
    <name type="scientific">Guillardia theta (strain CCMP2712)</name>
    <name type="common">Cryptophyte</name>
    <dbReference type="NCBI Taxonomy" id="905079"/>
    <lineage>
        <taxon>Eukaryota</taxon>
        <taxon>Cryptophyceae</taxon>
        <taxon>Pyrenomonadales</taxon>
        <taxon>Geminigeraceae</taxon>
        <taxon>Guillardia</taxon>
    </lineage>
</organism>
<dbReference type="Pfam" id="PF01965">
    <property type="entry name" value="DJ-1_PfpI"/>
    <property type="match status" value="1"/>
</dbReference>
<feature type="non-terminal residue" evidence="2">
    <location>
        <position position="170"/>
    </location>
</feature>
<protein>
    <recommendedName>
        <fullName evidence="1">DJ-1/PfpI domain-containing protein</fullName>
    </recommendedName>
</protein>
<evidence type="ECO:0000313" key="3">
    <source>
        <dbReference type="EnsemblProtists" id="EKX45173"/>
    </source>
</evidence>
<dbReference type="GeneID" id="17301876"/>
<dbReference type="PaxDb" id="55529-EKX45173"/>
<reference evidence="3" key="3">
    <citation type="submission" date="2015-06" db="UniProtKB">
        <authorList>
            <consortium name="EnsemblProtists"/>
        </authorList>
    </citation>
    <scope>IDENTIFICATION</scope>
</reference>
<feature type="domain" description="DJ-1/PfpI" evidence="1">
    <location>
        <begin position="1"/>
        <end position="157"/>
    </location>
</feature>
<dbReference type="AlphaFoldDB" id="L1J9E3"/>
<evidence type="ECO:0000313" key="2">
    <source>
        <dbReference type="EMBL" id="EKX45173.1"/>
    </source>
</evidence>
<dbReference type="EMBL" id="JH993000">
    <property type="protein sequence ID" value="EKX45173.1"/>
    <property type="molecule type" value="Genomic_DNA"/>
</dbReference>
<dbReference type="RefSeq" id="XP_005832153.1">
    <property type="nucleotide sequence ID" value="XM_005832096.1"/>
</dbReference>